<dbReference type="InterPro" id="IPR039420">
    <property type="entry name" value="WalR-like"/>
</dbReference>
<keyword evidence="1" id="KW-0238">DNA-binding</keyword>
<dbReference type="EMBL" id="RIBW01000014">
    <property type="protein sequence ID" value="RUL98220.1"/>
    <property type="molecule type" value="Genomic_DNA"/>
</dbReference>
<dbReference type="PROSITE" id="PS50043">
    <property type="entry name" value="HTH_LUXR_2"/>
    <property type="match status" value="1"/>
</dbReference>
<dbReference type="RefSeq" id="WP_063476350.1">
    <property type="nucleotide sequence ID" value="NZ_BMFI01000013.1"/>
</dbReference>
<dbReference type="Pfam" id="PF00196">
    <property type="entry name" value="GerE"/>
    <property type="match status" value="1"/>
</dbReference>
<dbReference type="PANTHER" id="PTHR43214:SF42">
    <property type="entry name" value="TRANSCRIPTIONAL REGULATORY PROTEIN DESR"/>
    <property type="match status" value="1"/>
</dbReference>
<dbReference type="GO" id="GO:0006355">
    <property type="term" value="P:regulation of DNA-templated transcription"/>
    <property type="evidence" value="ECO:0007669"/>
    <property type="project" value="InterPro"/>
</dbReference>
<gene>
    <name evidence="3" type="ORF">EEQ99_25230</name>
</gene>
<comment type="caution">
    <text evidence="3">The sequence shown here is derived from an EMBL/GenBank/DDBJ whole genome shotgun (WGS) entry which is preliminary data.</text>
</comment>
<dbReference type="InterPro" id="IPR036388">
    <property type="entry name" value="WH-like_DNA-bd_sf"/>
</dbReference>
<dbReference type="SUPFAM" id="SSF46894">
    <property type="entry name" value="C-terminal effector domain of the bipartite response regulators"/>
    <property type="match status" value="1"/>
</dbReference>
<accession>A0A3S0Q679</accession>
<protein>
    <submittedName>
        <fullName evidence="3">LuxR family transcriptional regulator</fullName>
    </submittedName>
</protein>
<sequence>MPGAPHPKLEALTDLIYAALFGETTWQTFLDALNGTMPDAKSTLFFHDAIARTGGLSLASGIQGTEAEAYNHYYARINPWMPKAAVRPVGLGVIAEQMLPRSDLIKTEFYNDFVRSIGCESSVGVTIMRENGRSFNLSTLTSSADPDNNRVNADLLSDLAPHLRRAFDFIRRDRRDPENDENGLALFDAIGAGIVYLGENQQIRSLNRVAERMLAEGSCVGTGPSGHLVIRDPALGARLDMLSRHHHSAVSPPPSTTLVKTKAGSVRCTLVRLQSDFITAFLEGPTIALIIERTGMALRSDINEALARSNQLTAAEMRIASAIADGLSLREAATTHDVSYETARSHLKSIYSKLGVNSQVALVRRLMP</sequence>
<dbReference type="InterPro" id="IPR016032">
    <property type="entry name" value="Sig_transdc_resp-reg_C-effctor"/>
</dbReference>
<dbReference type="SMART" id="SM00421">
    <property type="entry name" value="HTH_LUXR"/>
    <property type="match status" value="1"/>
</dbReference>
<dbReference type="GO" id="GO:0003677">
    <property type="term" value="F:DNA binding"/>
    <property type="evidence" value="ECO:0007669"/>
    <property type="project" value="UniProtKB-KW"/>
</dbReference>
<dbReference type="PANTHER" id="PTHR43214">
    <property type="entry name" value="TWO-COMPONENT RESPONSE REGULATOR"/>
    <property type="match status" value="1"/>
</dbReference>
<dbReference type="Proteomes" id="UP000273611">
    <property type="component" value="Unassembled WGS sequence"/>
</dbReference>
<evidence type="ECO:0000259" key="2">
    <source>
        <dbReference type="PROSITE" id="PS50043"/>
    </source>
</evidence>
<evidence type="ECO:0000256" key="1">
    <source>
        <dbReference type="ARBA" id="ARBA00023125"/>
    </source>
</evidence>
<evidence type="ECO:0000313" key="4">
    <source>
        <dbReference type="Proteomes" id="UP000273611"/>
    </source>
</evidence>
<organism evidence="3 4">
    <name type="scientific">Rhizobium anhuiense</name>
    <dbReference type="NCBI Taxonomy" id="1184720"/>
    <lineage>
        <taxon>Bacteria</taxon>
        <taxon>Pseudomonadati</taxon>
        <taxon>Pseudomonadota</taxon>
        <taxon>Alphaproteobacteria</taxon>
        <taxon>Hyphomicrobiales</taxon>
        <taxon>Rhizobiaceae</taxon>
        <taxon>Rhizobium/Agrobacterium group</taxon>
        <taxon>Rhizobium</taxon>
    </lineage>
</organism>
<dbReference type="AlphaFoldDB" id="A0A3S0Q679"/>
<proteinExistence type="predicted"/>
<reference evidence="3 4" key="1">
    <citation type="journal article" date="2015" name="Int. J. Syst. Evol. Microbiol.">
        <title>Rhizobium anhuiense sp. nov., isolated from effective nodules of Vicia faba and Pisum sativum.</title>
        <authorList>
            <person name="Zhang Y.J."/>
            <person name="Zheng W.T."/>
            <person name="Everall I."/>
            <person name="Young J.P."/>
            <person name="Zhang X.X."/>
            <person name="Tian C.F."/>
            <person name="Sui X.H."/>
            <person name="Wang E.T."/>
            <person name="Chen W.X."/>
        </authorList>
    </citation>
    <scope>NUCLEOTIDE SEQUENCE [LARGE SCALE GENOMIC DNA]</scope>
    <source>
        <strain evidence="3 4">CCBAU 23252</strain>
    </source>
</reference>
<dbReference type="Gene3D" id="1.10.10.10">
    <property type="entry name" value="Winged helix-like DNA-binding domain superfamily/Winged helix DNA-binding domain"/>
    <property type="match status" value="1"/>
</dbReference>
<evidence type="ECO:0000313" key="3">
    <source>
        <dbReference type="EMBL" id="RUL98220.1"/>
    </source>
</evidence>
<feature type="domain" description="HTH luxR-type" evidence="2">
    <location>
        <begin position="305"/>
        <end position="368"/>
    </location>
</feature>
<name>A0A3S0Q679_9HYPH</name>
<dbReference type="InterPro" id="IPR000792">
    <property type="entry name" value="Tscrpt_reg_LuxR_C"/>
</dbReference>